<evidence type="ECO:0000313" key="8">
    <source>
        <dbReference type="Proteomes" id="UP001519460"/>
    </source>
</evidence>
<evidence type="ECO:0000256" key="3">
    <source>
        <dbReference type="ARBA" id="ARBA00022833"/>
    </source>
</evidence>
<dbReference type="FunFam" id="3.30.160.60:FF:000446">
    <property type="entry name" value="Zinc finger protein"/>
    <property type="match status" value="1"/>
</dbReference>
<dbReference type="Pfam" id="PF00096">
    <property type="entry name" value="zf-C2H2"/>
    <property type="match status" value="2"/>
</dbReference>
<dbReference type="PROSITE" id="PS50157">
    <property type="entry name" value="ZINC_FINGER_C2H2_2"/>
    <property type="match status" value="2"/>
</dbReference>
<dbReference type="InterPro" id="IPR036236">
    <property type="entry name" value="Znf_C2H2_sf"/>
</dbReference>
<keyword evidence="8" id="KW-1185">Reference proteome</keyword>
<feature type="domain" description="C2H2-type" evidence="6">
    <location>
        <begin position="365"/>
        <end position="388"/>
    </location>
</feature>
<sequence>MEACVDDRQVGVPMSQLDTSSHVHSLVEIEMLATSSNADSAAKVDNPGNVSVLLEPKKEPGSQLSECKKSEIWTQWLNIGRVQGLTTDEEIASFLIDQYGNAQHETQALLSALCVHCHCPLTLYCTQCKLPAGGSITANNTNCPDPLSAVFVDSSKHTAITADDSSEPSSRKVDTAVPQTEQVIVAAVASSAGMQEDRGKSTSLLQIMPVSSSNFDDPVPAHSMRDQALIEHAMEEPGVPCKFEADVIFRNVDIDEHGRGSKSLRKQNILMSTPAQAVNSTPAEGTQEDVGENKDDCVSSNGQTSLASNMTAAASGQTNATSGLIIRKGVGRKKFVCGTCSATFARSYHAKRHLRTHLSKGAKPWVCDQCGRGYVTSAELQHHYRTHT</sequence>
<dbReference type="SUPFAM" id="SSF57667">
    <property type="entry name" value="beta-beta-alpha zinc fingers"/>
    <property type="match status" value="1"/>
</dbReference>
<proteinExistence type="predicted"/>
<organism evidence="7 8">
    <name type="scientific">Batillaria attramentaria</name>
    <dbReference type="NCBI Taxonomy" id="370345"/>
    <lineage>
        <taxon>Eukaryota</taxon>
        <taxon>Metazoa</taxon>
        <taxon>Spiralia</taxon>
        <taxon>Lophotrochozoa</taxon>
        <taxon>Mollusca</taxon>
        <taxon>Gastropoda</taxon>
        <taxon>Caenogastropoda</taxon>
        <taxon>Sorbeoconcha</taxon>
        <taxon>Cerithioidea</taxon>
        <taxon>Batillariidae</taxon>
        <taxon>Batillaria</taxon>
    </lineage>
</organism>
<dbReference type="PANTHER" id="PTHR23235">
    <property type="entry name" value="KRUEPPEL-LIKE TRANSCRIPTION FACTOR"/>
    <property type="match status" value="1"/>
</dbReference>
<feature type="non-terminal residue" evidence="7">
    <location>
        <position position="388"/>
    </location>
</feature>
<protein>
    <recommendedName>
        <fullName evidence="6">C2H2-type domain-containing protein</fullName>
    </recommendedName>
</protein>
<keyword evidence="1" id="KW-0479">Metal-binding</keyword>
<accession>A0ABD0JLI6</accession>
<keyword evidence="3" id="KW-0862">Zinc</keyword>
<evidence type="ECO:0000256" key="5">
    <source>
        <dbReference type="SAM" id="MobiDB-lite"/>
    </source>
</evidence>
<dbReference type="SMART" id="SM00355">
    <property type="entry name" value="ZnF_C2H2"/>
    <property type="match status" value="2"/>
</dbReference>
<dbReference type="GO" id="GO:0008270">
    <property type="term" value="F:zinc ion binding"/>
    <property type="evidence" value="ECO:0007669"/>
    <property type="project" value="UniProtKB-KW"/>
</dbReference>
<feature type="domain" description="C2H2-type" evidence="6">
    <location>
        <begin position="335"/>
        <end position="362"/>
    </location>
</feature>
<dbReference type="PANTHER" id="PTHR23235:SF120">
    <property type="entry name" value="KRUPPEL-LIKE FACTOR 15"/>
    <property type="match status" value="1"/>
</dbReference>
<evidence type="ECO:0000313" key="7">
    <source>
        <dbReference type="EMBL" id="KAK7475337.1"/>
    </source>
</evidence>
<evidence type="ECO:0000259" key="6">
    <source>
        <dbReference type="PROSITE" id="PS50157"/>
    </source>
</evidence>
<keyword evidence="2 4" id="KW-0863">Zinc-finger</keyword>
<name>A0ABD0JLI6_9CAEN</name>
<feature type="compositionally biased region" description="Polar residues" evidence="5">
    <location>
        <begin position="274"/>
        <end position="284"/>
    </location>
</feature>
<reference evidence="7 8" key="1">
    <citation type="journal article" date="2023" name="Sci. Data">
        <title>Genome assembly of the Korean intertidal mud-creeper Batillaria attramentaria.</title>
        <authorList>
            <person name="Patra A.K."/>
            <person name="Ho P.T."/>
            <person name="Jun S."/>
            <person name="Lee S.J."/>
            <person name="Kim Y."/>
            <person name="Won Y.J."/>
        </authorList>
    </citation>
    <scope>NUCLEOTIDE SEQUENCE [LARGE SCALE GENOMIC DNA]</scope>
    <source>
        <strain evidence="7">Wonlab-2016</strain>
    </source>
</reference>
<dbReference type="AlphaFoldDB" id="A0ABD0JLI6"/>
<comment type="caution">
    <text evidence="7">The sequence shown here is derived from an EMBL/GenBank/DDBJ whole genome shotgun (WGS) entry which is preliminary data.</text>
</comment>
<dbReference type="InterPro" id="IPR013087">
    <property type="entry name" value="Znf_C2H2_type"/>
</dbReference>
<evidence type="ECO:0000256" key="4">
    <source>
        <dbReference type="PROSITE-ProRule" id="PRU00042"/>
    </source>
</evidence>
<evidence type="ECO:0000256" key="1">
    <source>
        <dbReference type="ARBA" id="ARBA00022723"/>
    </source>
</evidence>
<dbReference type="EMBL" id="JACVVK020000409">
    <property type="protein sequence ID" value="KAK7475337.1"/>
    <property type="molecule type" value="Genomic_DNA"/>
</dbReference>
<evidence type="ECO:0000256" key="2">
    <source>
        <dbReference type="ARBA" id="ARBA00022771"/>
    </source>
</evidence>
<dbReference type="PROSITE" id="PS00028">
    <property type="entry name" value="ZINC_FINGER_C2H2_1"/>
    <property type="match status" value="2"/>
</dbReference>
<dbReference type="Proteomes" id="UP001519460">
    <property type="component" value="Unassembled WGS sequence"/>
</dbReference>
<gene>
    <name evidence="7" type="ORF">BaRGS_00033413</name>
</gene>
<dbReference type="Gene3D" id="3.30.160.60">
    <property type="entry name" value="Classic Zinc Finger"/>
    <property type="match status" value="2"/>
</dbReference>
<feature type="region of interest" description="Disordered" evidence="5">
    <location>
        <begin position="274"/>
        <end position="302"/>
    </location>
</feature>